<dbReference type="SMART" id="SM00849">
    <property type="entry name" value="Lactamase_B"/>
    <property type="match status" value="1"/>
</dbReference>
<evidence type="ECO:0000256" key="2">
    <source>
        <dbReference type="ARBA" id="ARBA00004123"/>
    </source>
</evidence>
<dbReference type="GO" id="GO:0016180">
    <property type="term" value="P:snRNA processing"/>
    <property type="evidence" value="ECO:0007669"/>
    <property type="project" value="TreeGrafter"/>
</dbReference>
<evidence type="ECO:0000256" key="11">
    <source>
        <dbReference type="ARBA" id="ARBA00029625"/>
    </source>
</evidence>
<feature type="domain" description="Beta-Casp" evidence="13">
    <location>
        <begin position="242"/>
        <end position="360"/>
    </location>
</feature>
<evidence type="ECO:0000259" key="12">
    <source>
        <dbReference type="SMART" id="SM00849"/>
    </source>
</evidence>
<dbReference type="Pfam" id="PF16661">
    <property type="entry name" value="Lactamase_B_6"/>
    <property type="match status" value="1"/>
</dbReference>
<dbReference type="Pfam" id="PF21386">
    <property type="entry name" value="IntS11_C"/>
    <property type="match status" value="1"/>
</dbReference>
<evidence type="ECO:0000256" key="6">
    <source>
        <dbReference type="ARBA" id="ARBA00022490"/>
    </source>
</evidence>
<protein>
    <recommendedName>
        <fullName evidence="5">Integrator complex subunit 11</fullName>
    </recommendedName>
    <alternativeName>
        <fullName evidence="11">Cleavage and polyadenylation-specific factor 3-like protein</fullName>
    </alternativeName>
</protein>
<dbReference type="GO" id="GO:0004521">
    <property type="term" value="F:RNA endonuclease activity"/>
    <property type="evidence" value="ECO:0007669"/>
    <property type="project" value="TreeGrafter"/>
</dbReference>
<dbReference type="GO" id="GO:0005634">
    <property type="term" value="C:nucleus"/>
    <property type="evidence" value="ECO:0007669"/>
    <property type="project" value="UniProtKB-SubCell"/>
</dbReference>
<sequence length="593" mass="67739">MLDVVYCFILIEGQLVTEIPKSSSGHHKDAAEQTPSRLERRFPDFSYITQNGRLTDFLDCVIISHFHLDHCGALPYFSEMVGYDGPIYMTHPTKAICPILLEDYRKITVDKKGETNFFTSQMIKDCMKKVVAVHLHQTVQVDEELEIKAYYAGHVLGAAMFQIKVGCESVVYTGDYNMTPDRHLGAAWIDKCRPDLLITESTYATTIRDSKRCRERDFLKKVHETVERGGKVLIPVFALGRAQELCILLETFWERMNLKAPIYFSTGLTEKANHYYKLFITWTNQKIRKTFVQRNMFEFKHIKAFDRAFADNPGPMVVFATPGMLHAGQSLQIFRKWAGNEKNMVIMPGYCVQGTVGHKILSGQRKLEMEGRQILEVKMQVEYMSFSAHADAKGIMQLIRQAEPRNVLLVHGEAKKMEFLKQKIEQEFHVNCYMPANGETTTIFTNPSIPVDISLGLLKRETAIDAKKPKLMHGTLIMKDNSFRLVSPEQALKELGLAEHQLRFTCRVHIQDPRKEHETVLRVYNHLKGVLKDYSVQHLPDGSITVESILIQATAHLEDQGTKVLLVSWTYQDEELGSYLTSLLKKGLPQSTS</sequence>
<dbReference type="FunFam" id="3.60.15.10:FF:000028">
    <property type="entry name" value="Integrator complex subunit 11 isoform X3"/>
    <property type="match status" value="1"/>
</dbReference>
<dbReference type="GeneTree" id="ENSGT00940000157644"/>
<proteinExistence type="inferred from homology"/>
<evidence type="ECO:0000256" key="9">
    <source>
        <dbReference type="ARBA" id="ARBA00022833"/>
    </source>
</evidence>
<dbReference type="InterPro" id="IPR048662">
    <property type="entry name" value="IntS11_C"/>
</dbReference>
<dbReference type="CDD" id="cd16291">
    <property type="entry name" value="INTS11-like_MBL-fold"/>
    <property type="match status" value="1"/>
</dbReference>
<dbReference type="GO" id="GO:0046872">
    <property type="term" value="F:metal ion binding"/>
    <property type="evidence" value="ECO:0007669"/>
    <property type="project" value="UniProtKB-KW"/>
</dbReference>
<reference evidence="14" key="3">
    <citation type="submission" date="2025-09" db="UniProtKB">
        <authorList>
            <consortium name="Ensembl"/>
        </authorList>
    </citation>
    <scope>IDENTIFICATION</scope>
</reference>
<reference evidence="14 15" key="1">
    <citation type="journal article" date="2010" name="PLoS Biol.">
        <title>Multi-platform next-generation sequencing of the domestic turkey (Meleagris gallopavo): genome assembly and analysis.</title>
        <authorList>
            <person name="Dalloul R.A."/>
            <person name="Long J.A."/>
            <person name="Zimin A.V."/>
            <person name="Aslam L."/>
            <person name="Beal K."/>
            <person name="Blomberg L.A."/>
            <person name="Bouffard P."/>
            <person name="Burt D.W."/>
            <person name="Crasta O."/>
            <person name="Crooijmans R.P."/>
            <person name="Cooper K."/>
            <person name="Coulombe R.A."/>
            <person name="De S."/>
            <person name="Delany M.E."/>
            <person name="Dodgson J.B."/>
            <person name="Dong J.J."/>
            <person name="Evans C."/>
            <person name="Frederickson K.M."/>
            <person name="Flicek P."/>
            <person name="Florea L."/>
            <person name="Folkerts O."/>
            <person name="Groenen M.A."/>
            <person name="Harkins T.T."/>
            <person name="Herrero J."/>
            <person name="Hoffmann S."/>
            <person name="Megens H.J."/>
            <person name="Jiang A."/>
            <person name="de Jong P."/>
            <person name="Kaiser P."/>
            <person name="Kim H."/>
            <person name="Kim K.W."/>
            <person name="Kim S."/>
            <person name="Langenberger D."/>
            <person name="Lee M.K."/>
            <person name="Lee T."/>
            <person name="Mane S."/>
            <person name="Marcais G."/>
            <person name="Marz M."/>
            <person name="McElroy A.P."/>
            <person name="Modise T."/>
            <person name="Nefedov M."/>
            <person name="Notredame C."/>
            <person name="Paton I.R."/>
            <person name="Payne W.S."/>
            <person name="Pertea G."/>
            <person name="Prickett D."/>
            <person name="Puiu D."/>
            <person name="Qioa D."/>
            <person name="Raineri E."/>
            <person name="Ruffier M."/>
            <person name="Salzberg S.L."/>
            <person name="Schatz M.C."/>
            <person name="Scheuring C."/>
            <person name="Schmidt C.J."/>
            <person name="Schroeder S."/>
            <person name="Searle S.M."/>
            <person name="Smith E.J."/>
            <person name="Smith J."/>
            <person name="Sonstegard T.S."/>
            <person name="Stadler P.F."/>
            <person name="Tafer H."/>
            <person name="Tu Z.J."/>
            <person name="Van Tassell C.P."/>
            <person name="Vilella A.J."/>
            <person name="Williams K.P."/>
            <person name="Yorke J.A."/>
            <person name="Zhang L."/>
            <person name="Zhang H.B."/>
            <person name="Zhang X."/>
            <person name="Zhang Y."/>
            <person name="Reed K.M."/>
        </authorList>
    </citation>
    <scope>NUCLEOTIDE SEQUENCE [LARGE SCALE GENOMIC DNA]</scope>
</reference>
<dbReference type="Ensembl" id="ENSMGAT00000025496.1">
    <property type="protein sequence ID" value="ENSMGAP00000033552.1"/>
    <property type="gene ID" value="ENSMGAG00000002879.2"/>
</dbReference>
<dbReference type="Pfam" id="PF10996">
    <property type="entry name" value="Beta-Casp"/>
    <property type="match status" value="1"/>
</dbReference>
<dbReference type="InterPro" id="IPR036866">
    <property type="entry name" value="RibonucZ/Hydroxyglut_hydro"/>
</dbReference>
<evidence type="ECO:0000256" key="5">
    <source>
        <dbReference type="ARBA" id="ARBA00016810"/>
    </source>
</evidence>
<organism evidence="14 15">
    <name type="scientific">Meleagris gallopavo</name>
    <name type="common">Wild turkey</name>
    <dbReference type="NCBI Taxonomy" id="9103"/>
    <lineage>
        <taxon>Eukaryota</taxon>
        <taxon>Metazoa</taxon>
        <taxon>Chordata</taxon>
        <taxon>Craniata</taxon>
        <taxon>Vertebrata</taxon>
        <taxon>Euteleostomi</taxon>
        <taxon>Archelosauria</taxon>
        <taxon>Archosauria</taxon>
        <taxon>Dinosauria</taxon>
        <taxon>Saurischia</taxon>
        <taxon>Theropoda</taxon>
        <taxon>Coelurosauria</taxon>
        <taxon>Aves</taxon>
        <taxon>Neognathae</taxon>
        <taxon>Galloanserae</taxon>
        <taxon>Galliformes</taxon>
        <taxon>Phasianidae</taxon>
        <taxon>Meleagridinae</taxon>
        <taxon>Meleagris</taxon>
    </lineage>
</organism>
<evidence type="ECO:0000256" key="1">
    <source>
        <dbReference type="ARBA" id="ARBA00001947"/>
    </source>
</evidence>
<dbReference type="Bgee" id="ENSMGAG00000002879">
    <property type="expression patterns" value="Expressed in thymus and 18 other cell types or tissues"/>
</dbReference>
<comment type="subcellular location">
    <subcellularLocation>
        <location evidence="3">Cytoplasm</location>
    </subcellularLocation>
    <subcellularLocation>
        <location evidence="2">Nucleus</location>
    </subcellularLocation>
</comment>
<dbReference type="Gene3D" id="3.60.15.10">
    <property type="entry name" value="Ribonuclease Z/Hydroxyacylglutathione hydrolase-like"/>
    <property type="match status" value="1"/>
</dbReference>
<evidence type="ECO:0000256" key="8">
    <source>
        <dbReference type="ARBA" id="ARBA00022801"/>
    </source>
</evidence>
<dbReference type="InterPro" id="IPR050698">
    <property type="entry name" value="MBL"/>
</dbReference>
<comment type="similarity">
    <text evidence="4">Belongs to the metallo-beta-lactamase superfamily. RNA-metabolizing metallo-beta-lactamase-like family. INTS11 subfamily.</text>
</comment>
<evidence type="ECO:0000256" key="10">
    <source>
        <dbReference type="ARBA" id="ARBA00023242"/>
    </source>
</evidence>
<evidence type="ECO:0000313" key="14">
    <source>
        <dbReference type="Ensembl" id="ENSMGAP00000033552.1"/>
    </source>
</evidence>
<gene>
    <name evidence="14" type="primary">INTS11</name>
</gene>
<comment type="cofactor">
    <cofactor evidence="1">
        <name>Zn(2+)</name>
        <dbReference type="ChEBI" id="CHEBI:29105"/>
    </cofactor>
</comment>
<dbReference type="Proteomes" id="UP000001645">
    <property type="component" value="Chromosome 23"/>
</dbReference>
<accession>A0A803YP54</accession>
<evidence type="ECO:0000256" key="3">
    <source>
        <dbReference type="ARBA" id="ARBA00004496"/>
    </source>
</evidence>
<keyword evidence="9" id="KW-0862">Zinc</keyword>
<keyword evidence="6" id="KW-0963">Cytoplasm</keyword>
<dbReference type="GO" id="GO:0016787">
    <property type="term" value="F:hydrolase activity"/>
    <property type="evidence" value="ECO:0007669"/>
    <property type="project" value="UniProtKB-KW"/>
</dbReference>
<name>A0A803YP54_MELGA</name>
<feature type="domain" description="Metallo-beta-lactamase" evidence="12">
    <location>
        <begin position="4"/>
        <end position="230"/>
    </location>
</feature>
<keyword evidence="7" id="KW-0479">Metal-binding</keyword>
<dbReference type="Gene3D" id="3.40.50.10890">
    <property type="match status" value="1"/>
</dbReference>
<dbReference type="AlphaFoldDB" id="A0A803YP54"/>
<dbReference type="SMART" id="SM01027">
    <property type="entry name" value="Beta-Casp"/>
    <property type="match status" value="1"/>
</dbReference>
<dbReference type="OrthoDB" id="10249535at2759"/>
<evidence type="ECO:0000256" key="7">
    <source>
        <dbReference type="ARBA" id="ARBA00022723"/>
    </source>
</evidence>
<dbReference type="PANTHER" id="PTHR11203:SF37">
    <property type="entry name" value="INTEGRATOR COMPLEX SUBUNIT 11"/>
    <property type="match status" value="1"/>
</dbReference>
<dbReference type="InterPro" id="IPR001279">
    <property type="entry name" value="Metallo-B-lactamas"/>
</dbReference>
<keyword evidence="8" id="KW-0378">Hydrolase</keyword>
<reference evidence="14" key="2">
    <citation type="submission" date="2025-08" db="UniProtKB">
        <authorList>
            <consortium name="Ensembl"/>
        </authorList>
    </citation>
    <scope>IDENTIFICATION</scope>
</reference>
<dbReference type="InterPro" id="IPR022712">
    <property type="entry name" value="Beta_Casp"/>
</dbReference>
<dbReference type="Pfam" id="PF07521">
    <property type="entry name" value="RMMBL"/>
    <property type="match status" value="1"/>
</dbReference>
<keyword evidence="15" id="KW-1185">Reference proteome</keyword>
<evidence type="ECO:0000313" key="15">
    <source>
        <dbReference type="Proteomes" id="UP000001645"/>
    </source>
</evidence>
<dbReference type="PANTHER" id="PTHR11203">
    <property type="entry name" value="CLEAVAGE AND POLYADENYLATION SPECIFICITY FACTOR FAMILY MEMBER"/>
    <property type="match status" value="1"/>
</dbReference>
<evidence type="ECO:0000259" key="13">
    <source>
        <dbReference type="SMART" id="SM01027"/>
    </source>
</evidence>
<dbReference type="FunFam" id="3.40.50.10890:FF:000002">
    <property type="entry name" value="Integrator complex subunit 11"/>
    <property type="match status" value="1"/>
</dbReference>
<evidence type="ECO:0000256" key="4">
    <source>
        <dbReference type="ARBA" id="ARBA00007093"/>
    </source>
</evidence>
<dbReference type="SUPFAM" id="SSF56281">
    <property type="entry name" value="Metallo-hydrolase/oxidoreductase"/>
    <property type="match status" value="1"/>
</dbReference>
<keyword evidence="10" id="KW-0539">Nucleus</keyword>
<dbReference type="InterPro" id="IPR011108">
    <property type="entry name" value="RMMBL"/>
</dbReference>
<dbReference type="GO" id="GO:0005737">
    <property type="term" value="C:cytoplasm"/>
    <property type="evidence" value="ECO:0007669"/>
    <property type="project" value="UniProtKB-SubCell"/>
</dbReference>
<dbReference type="InterPro" id="IPR041897">
    <property type="entry name" value="INTS11-like_MBL-fold"/>
</dbReference>